<comment type="caution">
    <text evidence="2">The sequence shown here is derived from an EMBL/GenBank/DDBJ whole genome shotgun (WGS) entry which is preliminary data.</text>
</comment>
<evidence type="ECO:0000313" key="2">
    <source>
        <dbReference type="EMBL" id="KRZ61191.1"/>
    </source>
</evidence>
<proteinExistence type="predicted"/>
<keyword evidence="3" id="KW-1185">Reference proteome</keyword>
<protein>
    <submittedName>
        <fullName evidence="2">Uncharacterized protein</fullName>
    </submittedName>
</protein>
<dbReference type="AlphaFoldDB" id="A0A0V1LP72"/>
<reference evidence="2 3" key="1">
    <citation type="submission" date="2015-05" db="EMBL/GenBank/DDBJ databases">
        <title>Evolution of Trichinella species and genotypes.</title>
        <authorList>
            <person name="Korhonen P.K."/>
            <person name="Edoardo P."/>
            <person name="Giuseppe L.R."/>
            <person name="Gasser R.B."/>
        </authorList>
    </citation>
    <scope>NUCLEOTIDE SEQUENCE [LARGE SCALE GENOMIC DNA]</scope>
    <source>
        <strain evidence="2">ISS10</strain>
    </source>
</reference>
<name>A0A0V1LP72_9BILA</name>
<dbReference type="OrthoDB" id="10430915at2759"/>
<feature type="transmembrane region" description="Helical" evidence="1">
    <location>
        <begin position="21"/>
        <end position="48"/>
    </location>
</feature>
<keyword evidence="1" id="KW-1133">Transmembrane helix</keyword>
<dbReference type="Proteomes" id="UP000054721">
    <property type="component" value="Unassembled WGS sequence"/>
</dbReference>
<accession>A0A0V1LP72</accession>
<gene>
    <name evidence="2" type="ORF">T02_121</name>
</gene>
<sequence>MNCKANKIISRDIKHKCLNMILHIILSIFTETDVFTFMEKFLTIILFLDFGLANSYNLKKIPFSLITSIPNRNAGKRKNFNMKRTAISVSKLTR</sequence>
<evidence type="ECO:0000313" key="3">
    <source>
        <dbReference type="Proteomes" id="UP000054721"/>
    </source>
</evidence>
<keyword evidence="1" id="KW-0472">Membrane</keyword>
<keyword evidence="1" id="KW-0812">Transmembrane</keyword>
<organism evidence="2 3">
    <name type="scientific">Trichinella nativa</name>
    <dbReference type="NCBI Taxonomy" id="6335"/>
    <lineage>
        <taxon>Eukaryota</taxon>
        <taxon>Metazoa</taxon>
        <taxon>Ecdysozoa</taxon>
        <taxon>Nematoda</taxon>
        <taxon>Enoplea</taxon>
        <taxon>Dorylaimia</taxon>
        <taxon>Trichinellida</taxon>
        <taxon>Trichinellidae</taxon>
        <taxon>Trichinella</taxon>
    </lineage>
</organism>
<evidence type="ECO:0000256" key="1">
    <source>
        <dbReference type="SAM" id="Phobius"/>
    </source>
</evidence>
<dbReference type="EMBL" id="JYDW01000021">
    <property type="protein sequence ID" value="KRZ61191.1"/>
    <property type="molecule type" value="Genomic_DNA"/>
</dbReference>